<evidence type="ECO:0000256" key="5">
    <source>
        <dbReference type="ARBA" id="ARBA00023008"/>
    </source>
</evidence>
<evidence type="ECO:0000256" key="9">
    <source>
        <dbReference type="PIRSR" id="PIRSR000290-3"/>
    </source>
</evidence>
<proteinExistence type="inferred from homology"/>
<reference evidence="11 12" key="1">
    <citation type="journal article" date="2021" name="Nat. Commun.">
        <title>Incipient diploidization of the medicinal plant Perilla within 10,000 years.</title>
        <authorList>
            <person name="Zhang Y."/>
            <person name="Shen Q."/>
            <person name="Leng L."/>
            <person name="Zhang D."/>
            <person name="Chen S."/>
            <person name="Shi Y."/>
            <person name="Ning Z."/>
            <person name="Chen S."/>
        </authorList>
    </citation>
    <scope>NUCLEOTIDE SEQUENCE [LARGE SCALE GENOMIC DNA]</scope>
    <source>
        <strain evidence="12">cv. PC099</strain>
    </source>
</reference>
<feature type="binding site" evidence="7">
    <location>
        <position position="330"/>
    </location>
    <ligand>
        <name>Cu cation</name>
        <dbReference type="ChEBI" id="CHEBI:23378"/>
        <label>B</label>
    </ligand>
</feature>
<dbReference type="Pfam" id="PF12142">
    <property type="entry name" value="PPO1_DWL"/>
    <property type="match status" value="1"/>
</dbReference>
<feature type="domain" description="Tyrosinase copper-binding" evidence="10">
    <location>
        <begin position="199"/>
        <end position="216"/>
    </location>
</feature>
<dbReference type="SUPFAM" id="SSF48056">
    <property type="entry name" value="Di-copper centre-containing domain"/>
    <property type="match status" value="1"/>
</dbReference>
<dbReference type="GO" id="GO:0004097">
    <property type="term" value="F:catechol oxidase activity"/>
    <property type="evidence" value="ECO:0007669"/>
    <property type="project" value="InterPro"/>
</dbReference>
<dbReference type="InterPro" id="IPR022739">
    <property type="entry name" value="Polyphenol_oxidase_cen"/>
</dbReference>
<dbReference type="PIRSF" id="PIRSF000290">
    <property type="entry name" value="PPO_plant"/>
    <property type="match status" value="1"/>
</dbReference>
<dbReference type="InterPro" id="IPR008922">
    <property type="entry name" value="Di-copper_centre_dom_sf"/>
</dbReference>
<dbReference type="Proteomes" id="UP001190926">
    <property type="component" value="Unassembled WGS sequence"/>
</dbReference>
<feature type="binding site" evidence="7">
    <location>
        <position position="364"/>
    </location>
    <ligand>
        <name>Cu cation</name>
        <dbReference type="ChEBI" id="CHEBI:23378"/>
        <label>B</label>
    </ligand>
</feature>
<comment type="caution">
    <text evidence="11">The sequence shown here is derived from an EMBL/GenBank/DDBJ whole genome shotgun (WGS) entry which is preliminary data.</text>
</comment>
<dbReference type="Pfam" id="PF00264">
    <property type="entry name" value="Tyrosinase"/>
    <property type="match status" value="1"/>
</dbReference>
<dbReference type="GO" id="GO:0046872">
    <property type="term" value="F:metal ion binding"/>
    <property type="evidence" value="ECO:0007669"/>
    <property type="project" value="UniProtKB-KW"/>
</dbReference>
<evidence type="ECO:0000259" key="10">
    <source>
        <dbReference type="PROSITE" id="PS00497"/>
    </source>
</evidence>
<comment type="similarity">
    <text evidence="1">Belongs to the tyrosinase family.</text>
</comment>
<organism evidence="11 12">
    <name type="scientific">Perilla frutescens var. hirtella</name>
    <name type="common">Perilla citriodora</name>
    <name type="synonym">Perilla setoyensis</name>
    <dbReference type="NCBI Taxonomy" id="608512"/>
    <lineage>
        <taxon>Eukaryota</taxon>
        <taxon>Viridiplantae</taxon>
        <taxon>Streptophyta</taxon>
        <taxon>Embryophyta</taxon>
        <taxon>Tracheophyta</taxon>
        <taxon>Spermatophyta</taxon>
        <taxon>Magnoliopsida</taxon>
        <taxon>eudicotyledons</taxon>
        <taxon>Gunneridae</taxon>
        <taxon>Pentapetalae</taxon>
        <taxon>asterids</taxon>
        <taxon>lamiids</taxon>
        <taxon>Lamiales</taxon>
        <taxon>Lamiaceae</taxon>
        <taxon>Nepetoideae</taxon>
        <taxon>Elsholtzieae</taxon>
        <taxon>Perilla</taxon>
    </lineage>
</organism>
<feature type="binding site" evidence="7">
    <location>
        <position position="178"/>
    </location>
    <ligand>
        <name>Cu cation</name>
        <dbReference type="ChEBI" id="CHEBI:23378"/>
        <label>A</label>
    </ligand>
</feature>
<dbReference type="PANTHER" id="PTHR11474">
    <property type="entry name" value="TYROSINASE FAMILY MEMBER"/>
    <property type="match status" value="1"/>
</dbReference>
<evidence type="ECO:0000313" key="12">
    <source>
        <dbReference type="Proteomes" id="UP001190926"/>
    </source>
</evidence>
<dbReference type="PANTHER" id="PTHR11474:SF123">
    <property type="entry name" value="CATECHOL OXIDASE"/>
    <property type="match status" value="1"/>
</dbReference>
<dbReference type="EMBL" id="SDAM02000018">
    <property type="protein sequence ID" value="KAH6837452.1"/>
    <property type="molecule type" value="Genomic_DNA"/>
</dbReference>
<evidence type="ECO:0000256" key="6">
    <source>
        <dbReference type="ARBA" id="ARBA00023157"/>
    </source>
</evidence>
<dbReference type="PROSITE" id="PS00497">
    <property type="entry name" value="TYROSINASE_1"/>
    <property type="match status" value="1"/>
</dbReference>
<feature type="disulfide bond" evidence="8">
    <location>
        <begin position="98"/>
        <end position="115"/>
    </location>
</feature>
<feature type="binding site" evidence="7">
    <location>
        <position position="208"/>
    </location>
    <ligand>
        <name>Cu cation</name>
        <dbReference type="ChEBI" id="CHEBI:23378"/>
        <label>A</label>
    </ligand>
</feature>
<dbReference type="InterPro" id="IPR002227">
    <property type="entry name" value="Tyrosinase_Cu-bd"/>
</dbReference>
<keyword evidence="5 7" id="KW-0186">Copper</keyword>
<evidence type="ECO:0000256" key="4">
    <source>
        <dbReference type="ARBA" id="ARBA00023002"/>
    </source>
</evidence>
<feature type="disulfide bond" evidence="8">
    <location>
        <begin position="114"/>
        <end position="179"/>
    </location>
</feature>
<dbReference type="Pfam" id="PF12143">
    <property type="entry name" value="PPO1_KFDV"/>
    <property type="match status" value="1"/>
</dbReference>
<dbReference type="AlphaFoldDB" id="A0AAD4JP52"/>
<evidence type="ECO:0000256" key="1">
    <source>
        <dbReference type="ARBA" id="ARBA00009928"/>
    </source>
</evidence>
<keyword evidence="4" id="KW-0560">Oxidoreductase</keyword>
<name>A0AAD4JP52_PERFH</name>
<accession>A0AAD4JP52</accession>
<evidence type="ECO:0000256" key="2">
    <source>
        <dbReference type="ARBA" id="ARBA00022723"/>
    </source>
</evidence>
<evidence type="ECO:0000256" key="3">
    <source>
        <dbReference type="ARBA" id="ARBA00022784"/>
    </source>
</evidence>
<comment type="cofactor">
    <cofactor evidence="7">
        <name>Cu(2+)</name>
        <dbReference type="ChEBI" id="CHEBI:29036"/>
    </cofactor>
    <text evidence="7">Binds 2 copper ions per subunit.</text>
</comment>
<dbReference type="PRINTS" id="PR00092">
    <property type="entry name" value="TYROSINASE"/>
</dbReference>
<keyword evidence="3" id="KW-0883">Thioether bond</keyword>
<feature type="cross-link" description="2'-(S-cysteinyl)-histidine (Cys-His)" evidence="9">
    <location>
        <begin position="182"/>
        <end position="199"/>
    </location>
</feature>
<keyword evidence="12" id="KW-1185">Reference proteome</keyword>
<sequence length="580" mass="65331">MASLQSSCTVVATKPNHRISPFPKTFSANPSLLLTRARRSYRSQVSCNGDADKKPSEEARVDRRNMLLGLGGLYGAANLISDPRANANPIQAPEFKICGTAHDFNTGDPLDVNCCPPLAGNIIDYKLPPVTKLRRRSAVHKLSKDNIAKYEEAIRRMRELDKTDPTDPRGFTQQANIHCAYCNGAHDQVGYSGLDLSVHYSWIFFPFHRWYLYFYERILGSLINDPTFALPFWNWDNPKGMHLPPIFDNEKSTLYDANRNQDHRGSAIVNLALNSDVTDPLQIISNNLSIMYNEMIGGVNSAIDFMGQPYRAGDPVPPMAQGGTSERGSHISIHAWVGDPRNKYNEDLGNFYSAGRDTAFYCHHSNVDRMWAIWKSLKADYPKDINDPDYLNASFLFYDENKQLVKVKVADCLDYRKMGYEYEKIDVPWLSYRPTKRDVRAKIQDISKGAERAEKVFPITLDKVVRVLVSKPSKGQANEVLVVQDILTDSTKLVKFDVYVNDEDDKPQEVDKAEYAGTFAQLPQKIYSKTSKGSLRLSLKELYENIDIGDDDSVVVTIIPRYNGKYVTIGGVKIIPAASA</sequence>
<dbReference type="InterPro" id="IPR022740">
    <property type="entry name" value="Polyphenol_oxidase_C"/>
</dbReference>
<dbReference type="Gene3D" id="1.10.1280.10">
    <property type="entry name" value="Di-copper center containing domain from catechol oxidase"/>
    <property type="match status" value="1"/>
</dbReference>
<keyword evidence="2 7" id="KW-0479">Metal-binding</keyword>
<feature type="binding site" evidence="7">
    <location>
        <position position="199"/>
    </location>
    <ligand>
        <name>Cu cation</name>
        <dbReference type="ChEBI" id="CHEBI:23378"/>
        <label>A</label>
    </ligand>
</feature>
<dbReference type="GO" id="GO:0046148">
    <property type="term" value="P:pigment biosynthetic process"/>
    <property type="evidence" value="ECO:0007669"/>
    <property type="project" value="InterPro"/>
</dbReference>
<evidence type="ECO:0000313" key="11">
    <source>
        <dbReference type="EMBL" id="KAH6837452.1"/>
    </source>
</evidence>
<gene>
    <name evidence="11" type="ORF">C2S53_015971</name>
</gene>
<protein>
    <recommendedName>
        <fullName evidence="10">Tyrosinase copper-binding domain-containing protein</fullName>
    </recommendedName>
</protein>
<evidence type="ECO:0000256" key="8">
    <source>
        <dbReference type="PIRSR" id="PIRSR000290-2"/>
    </source>
</evidence>
<keyword evidence="6 8" id="KW-1015">Disulfide bond</keyword>
<dbReference type="InterPro" id="IPR016213">
    <property type="entry name" value="Polyphenol_oxidase"/>
</dbReference>
<feature type="binding site" evidence="7">
    <location>
        <position position="334"/>
    </location>
    <ligand>
        <name>Cu cation</name>
        <dbReference type="ChEBI" id="CHEBI:23378"/>
        <label>B</label>
    </ligand>
</feature>
<dbReference type="InterPro" id="IPR050316">
    <property type="entry name" value="Tyrosinase/Hemocyanin"/>
</dbReference>
<evidence type="ECO:0000256" key="7">
    <source>
        <dbReference type="PIRSR" id="PIRSR000290-1"/>
    </source>
</evidence>